<sequence length="111" mass="13079">MDVIRRRIRTCHITRLPFNIVYQISNPFDSNSDDEFVSKLEIHAVQKSEETTQEVNECLKIAENIREDATGTQSPCMNKYRPNWERNYSVQRSDEKNSPDCEFFPSGFRTE</sequence>
<gene>
    <name evidence="2" type="primary">SNAP33</name>
    <name evidence="2" type="ORF">MA16_Dca014665</name>
</gene>
<reference evidence="2 3" key="1">
    <citation type="journal article" date="2016" name="Sci. Rep.">
        <title>The Dendrobium catenatum Lindl. genome sequence provides insights into polysaccharide synthase, floral development and adaptive evolution.</title>
        <authorList>
            <person name="Zhang G.Q."/>
            <person name="Xu Q."/>
            <person name="Bian C."/>
            <person name="Tsai W.C."/>
            <person name="Yeh C.M."/>
            <person name="Liu K.W."/>
            <person name="Yoshida K."/>
            <person name="Zhang L.S."/>
            <person name="Chang S.B."/>
            <person name="Chen F."/>
            <person name="Shi Y."/>
            <person name="Su Y.Y."/>
            <person name="Zhang Y.Q."/>
            <person name="Chen L.J."/>
            <person name="Yin Y."/>
            <person name="Lin M."/>
            <person name="Huang H."/>
            <person name="Deng H."/>
            <person name="Wang Z.W."/>
            <person name="Zhu S.L."/>
            <person name="Zhao X."/>
            <person name="Deng C."/>
            <person name="Niu S.C."/>
            <person name="Huang J."/>
            <person name="Wang M."/>
            <person name="Liu G.H."/>
            <person name="Yang H.J."/>
            <person name="Xiao X.J."/>
            <person name="Hsiao Y.Y."/>
            <person name="Wu W.L."/>
            <person name="Chen Y.Y."/>
            <person name="Mitsuda N."/>
            <person name="Ohme-Takagi M."/>
            <person name="Luo Y.B."/>
            <person name="Van de Peer Y."/>
            <person name="Liu Z.J."/>
        </authorList>
    </citation>
    <scope>NUCLEOTIDE SEQUENCE [LARGE SCALE GENOMIC DNA]</scope>
    <source>
        <tissue evidence="2">The whole plant</tissue>
    </source>
</reference>
<reference evidence="2 3" key="2">
    <citation type="journal article" date="2017" name="Nature">
        <title>The Apostasia genome and the evolution of orchids.</title>
        <authorList>
            <person name="Zhang G.Q."/>
            <person name="Liu K.W."/>
            <person name="Li Z."/>
            <person name="Lohaus R."/>
            <person name="Hsiao Y.Y."/>
            <person name="Niu S.C."/>
            <person name="Wang J.Y."/>
            <person name="Lin Y.C."/>
            <person name="Xu Q."/>
            <person name="Chen L.J."/>
            <person name="Yoshida K."/>
            <person name="Fujiwara S."/>
            <person name="Wang Z.W."/>
            <person name="Zhang Y.Q."/>
            <person name="Mitsuda N."/>
            <person name="Wang M."/>
            <person name="Liu G.H."/>
            <person name="Pecoraro L."/>
            <person name="Huang H.X."/>
            <person name="Xiao X.J."/>
            <person name="Lin M."/>
            <person name="Wu X.Y."/>
            <person name="Wu W.L."/>
            <person name="Chen Y.Y."/>
            <person name="Chang S.B."/>
            <person name="Sakamoto S."/>
            <person name="Ohme-Takagi M."/>
            <person name="Yagi M."/>
            <person name="Zeng S.J."/>
            <person name="Shen C.Y."/>
            <person name="Yeh C.M."/>
            <person name="Luo Y.B."/>
            <person name="Tsai W.C."/>
            <person name="Van de Peer Y."/>
            <person name="Liu Z.J."/>
        </authorList>
    </citation>
    <scope>NUCLEOTIDE SEQUENCE [LARGE SCALE GENOMIC DNA]</scope>
    <source>
        <tissue evidence="2">The whole plant</tissue>
    </source>
</reference>
<evidence type="ECO:0000313" key="3">
    <source>
        <dbReference type="Proteomes" id="UP000233837"/>
    </source>
</evidence>
<feature type="region of interest" description="Disordered" evidence="1">
    <location>
        <begin position="89"/>
        <end position="111"/>
    </location>
</feature>
<dbReference type="EMBL" id="KZ502844">
    <property type="protein sequence ID" value="PKU72065.1"/>
    <property type="molecule type" value="Genomic_DNA"/>
</dbReference>
<keyword evidence="3" id="KW-1185">Reference proteome</keyword>
<proteinExistence type="predicted"/>
<evidence type="ECO:0000256" key="1">
    <source>
        <dbReference type="SAM" id="MobiDB-lite"/>
    </source>
</evidence>
<dbReference type="AlphaFoldDB" id="A0A2I0W8T2"/>
<protein>
    <submittedName>
        <fullName evidence="2">SNAP25 likeous protein SNAP33</fullName>
    </submittedName>
</protein>
<evidence type="ECO:0000313" key="2">
    <source>
        <dbReference type="EMBL" id="PKU72065.1"/>
    </source>
</evidence>
<accession>A0A2I0W8T2</accession>
<organism evidence="2 3">
    <name type="scientific">Dendrobium catenatum</name>
    <dbReference type="NCBI Taxonomy" id="906689"/>
    <lineage>
        <taxon>Eukaryota</taxon>
        <taxon>Viridiplantae</taxon>
        <taxon>Streptophyta</taxon>
        <taxon>Embryophyta</taxon>
        <taxon>Tracheophyta</taxon>
        <taxon>Spermatophyta</taxon>
        <taxon>Magnoliopsida</taxon>
        <taxon>Liliopsida</taxon>
        <taxon>Asparagales</taxon>
        <taxon>Orchidaceae</taxon>
        <taxon>Epidendroideae</taxon>
        <taxon>Malaxideae</taxon>
        <taxon>Dendrobiinae</taxon>
        <taxon>Dendrobium</taxon>
    </lineage>
</organism>
<name>A0A2I0W8T2_9ASPA</name>
<dbReference type="Proteomes" id="UP000233837">
    <property type="component" value="Unassembled WGS sequence"/>
</dbReference>